<evidence type="ECO:0000256" key="2">
    <source>
        <dbReference type="ARBA" id="ARBA00012185"/>
    </source>
</evidence>
<dbReference type="Gene3D" id="3.40.50.150">
    <property type="entry name" value="Vaccinia Virus protein VP39"/>
    <property type="match status" value="1"/>
</dbReference>
<dbReference type="Proteomes" id="UP000324020">
    <property type="component" value="Unassembled WGS sequence"/>
</dbReference>
<gene>
    <name evidence="10" type="ORF">SAMN04488067_11194</name>
</gene>
<evidence type="ECO:0000259" key="9">
    <source>
        <dbReference type="Pfam" id="PF01555"/>
    </source>
</evidence>
<evidence type="ECO:0000256" key="4">
    <source>
        <dbReference type="ARBA" id="ARBA00022679"/>
    </source>
</evidence>
<dbReference type="EMBL" id="FNBO01000011">
    <property type="protein sequence ID" value="SDF95135.1"/>
    <property type="molecule type" value="Genomic_DNA"/>
</dbReference>
<keyword evidence="4" id="KW-0808">Transferase</keyword>
<dbReference type="PRINTS" id="PR00508">
    <property type="entry name" value="S21N4MTFRASE"/>
</dbReference>
<reference evidence="10 11" key="1">
    <citation type="submission" date="2016-10" db="EMBL/GenBank/DDBJ databases">
        <authorList>
            <person name="Varghese N."/>
            <person name="Submissions S."/>
        </authorList>
    </citation>
    <scope>NUCLEOTIDE SEQUENCE [LARGE SCALE GENOMIC DNA]</scope>
    <source>
        <strain evidence="10 11">CGMCC 1.3527</strain>
    </source>
</reference>
<dbReference type="InterPro" id="IPR017985">
    <property type="entry name" value="MeTrfase_CN4_CS"/>
</dbReference>
<dbReference type="PROSITE" id="PS00093">
    <property type="entry name" value="N4_MTASE"/>
    <property type="match status" value="1"/>
</dbReference>
<keyword evidence="3 10" id="KW-0489">Methyltransferase</keyword>
<evidence type="ECO:0000256" key="8">
    <source>
        <dbReference type="ARBA" id="ARBA00049120"/>
    </source>
</evidence>
<name>A0A1G7Q9K1_9EURY</name>
<keyword evidence="11" id="KW-1185">Reference proteome</keyword>
<dbReference type="EC" id="2.1.1.113" evidence="2"/>
<dbReference type="AlphaFoldDB" id="A0A1G7Q9K1"/>
<evidence type="ECO:0000256" key="3">
    <source>
        <dbReference type="ARBA" id="ARBA00022603"/>
    </source>
</evidence>
<dbReference type="GO" id="GO:0003677">
    <property type="term" value="F:DNA binding"/>
    <property type="evidence" value="ECO:0007669"/>
    <property type="project" value="UniProtKB-KW"/>
</dbReference>
<comment type="similarity">
    <text evidence="1">Belongs to the N(4)/N(6)-methyltransferase family. N(4) subfamily.</text>
</comment>
<evidence type="ECO:0000256" key="7">
    <source>
        <dbReference type="ARBA" id="ARBA00023125"/>
    </source>
</evidence>
<dbReference type="GO" id="GO:0008170">
    <property type="term" value="F:N-methyltransferase activity"/>
    <property type="evidence" value="ECO:0007669"/>
    <property type="project" value="InterPro"/>
</dbReference>
<dbReference type="SUPFAM" id="SSF53335">
    <property type="entry name" value="S-adenosyl-L-methionine-dependent methyltransferases"/>
    <property type="match status" value="1"/>
</dbReference>
<proteinExistence type="inferred from homology"/>
<evidence type="ECO:0000256" key="6">
    <source>
        <dbReference type="ARBA" id="ARBA00022747"/>
    </source>
</evidence>
<accession>A0A1G7Q9K1</accession>
<evidence type="ECO:0000313" key="11">
    <source>
        <dbReference type="Proteomes" id="UP000324020"/>
    </source>
</evidence>
<dbReference type="GO" id="GO:0032259">
    <property type="term" value="P:methylation"/>
    <property type="evidence" value="ECO:0007669"/>
    <property type="project" value="UniProtKB-KW"/>
</dbReference>
<dbReference type="InterPro" id="IPR001091">
    <property type="entry name" value="RM_Methyltransferase"/>
</dbReference>
<organism evidence="10 11">
    <name type="scientific">Halorubrum xinjiangense</name>
    <dbReference type="NCBI Taxonomy" id="261291"/>
    <lineage>
        <taxon>Archaea</taxon>
        <taxon>Methanobacteriati</taxon>
        <taxon>Methanobacteriota</taxon>
        <taxon>Stenosarchaea group</taxon>
        <taxon>Halobacteria</taxon>
        <taxon>Halobacteriales</taxon>
        <taxon>Haloferacaceae</taxon>
        <taxon>Halorubrum</taxon>
    </lineage>
</organism>
<keyword evidence="6" id="KW-0680">Restriction system</keyword>
<comment type="catalytic activity">
    <reaction evidence="8">
        <text>a 2'-deoxycytidine in DNA + S-adenosyl-L-methionine = an N(4)-methyl-2'-deoxycytidine in DNA + S-adenosyl-L-homocysteine + H(+)</text>
        <dbReference type="Rhea" id="RHEA:16857"/>
        <dbReference type="Rhea" id="RHEA-COMP:11369"/>
        <dbReference type="Rhea" id="RHEA-COMP:13674"/>
        <dbReference type="ChEBI" id="CHEBI:15378"/>
        <dbReference type="ChEBI" id="CHEBI:57856"/>
        <dbReference type="ChEBI" id="CHEBI:59789"/>
        <dbReference type="ChEBI" id="CHEBI:85452"/>
        <dbReference type="ChEBI" id="CHEBI:137933"/>
        <dbReference type="EC" id="2.1.1.113"/>
    </reaction>
</comment>
<dbReference type="InterPro" id="IPR029063">
    <property type="entry name" value="SAM-dependent_MTases_sf"/>
</dbReference>
<dbReference type="GO" id="GO:0009307">
    <property type="term" value="P:DNA restriction-modification system"/>
    <property type="evidence" value="ECO:0007669"/>
    <property type="project" value="UniProtKB-KW"/>
</dbReference>
<evidence type="ECO:0000313" key="10">
    <source>
        <dbReference type="EMBL" id="SDF95135.1"/>
    </source>
</evidence>
<sequence length="514" mass="59429">MTDEPDSRFRIYQHDSRELKSRLKSEFDDVNGLVDTIITSPPYADLIDYGDHDEQVGQQNYESFLEDIRSIYKQCYEIAADDCTLWIVTDTYKTNGRVVRLPFDIADELENLQNHETCLEPDCDGALHRNRGNGTLVCQACGEVHDPLPESWRMEDNIIWDKLRTRPWHQKGRLRNVYEHVTMYSKTDEFTYNKDAIRITDPDEFKKWWVNYPERYSPKGIVPSNVWEFPIPKQGQWGPKVSYHPSPFPEGLVRRIVHLASDPGDVVFDPFAGIGTTLAIAEALGRKPLGFELNEEYIEYYEDHVLPTARREVGSVQSTLQDEQALLQDRIYALRIHKYAYELYKELIATDRNSLREGQIEFIQATSDPAQFDQESDPDANLEFICESGVRISDESMEAAKEGMLSEDKGSGDYYGVDFECTSSTVSEYLDKLRTSPPSLLDEEVYLYQGKHNWAESDMVLEEWIDCVASNDWLQYWSKTRPPLVSNLNIQVENPMDKREQEQIGNQVGLNSFE</sequence>
<protein>
    <recommendedName>
        <fullName evidence="2">site-specific DNA-methyltransferase (cytosine-N(4)-specific)</fullName>
        <ecNumber evidence="2">2.1.1.113</ecNumber>
    </recommendedName>
</protein>
<dbReference type="GO" id="GO:0015667">
    <property type="term" value="F:site-specific DNA-methyltransferase (cytosine-N4-specific) activity"/>
    <property type="evidence" value="ECO:0007669"/>
    <property type="project" value="UniProtKB-EC"/>
</dbReference>
<dbReference type="RefSeq" id="WP_149799368.1">
    <property type="nucleotide sequence ID" value="NZ_FNBO01000011.1"/>
</dbReference>
<dbReference type="Pfam" id="PF01555">
    <property type="entry name" value="N6_N4_Mtase"/>
    <property type="match status" value="1"/>
</dbReference>
<keyword evidence="7" id="KW-0238">DNA-binding</keyword>
<keyword evidence="5" id="KW-0949">S-adenosyl-L-methionine</keyword>
<evidence type="ECO:0000256" key="1">
    <source>
        <dbReference type="ARBA" id="ARBA00010203"/>
    </source>
</evidence>
<dbReference type="InterPro" id="IPR002941">
    <property type="entry name" value="DNA_methylase_N4/N6"/>
</dbReference>
<feature type="domain" description="DNA methylase N-4/N-6" evidence="9">
    <location>
        <begin position="34"/>
        <end position="302"/>
    </location>
</feature>
<evidence type="ECO:0000256" key="5">
    <source>
        <dbReference type="ARBA" id="ARBA00022691"/>
    </source>
</evidence>
<dbReference type="OrthoDB" id="38200at2157"/>